<keyword evidence="3" id="KW-1185">Reference proteome</keyword>
<name>A0ABV8MX79_9NEIS</name>
<evidence type="ECO:0000313" key="3">
    <source>
        <dbReference type="Proteomes" id="UP001595791"/>
    </source>
</evidence>
<dbReference type="Pfam" id="PF22725">
    <property type="entry name" value="GFO_IDH_MocA_C3"/>
    <property type="match status" value="1"/>
</dbReference>
<dbReference type="EMBL" id="JBHSBU010000001">
    <property type="protein sequence ID" value="MFC4161596.1"/>
    <property type="molecule type" value="Genomic_DNA"/>
</dbReference>
<proteinExistence type="predicted"/>
<accession>A0ABV8MX79</accession>
<dbReference type="RefSeq" id="WP_378167714.1">
    <property type="nucleotide sequence ID" value="NZ_JBHSBU010000001.1"/>
</dbReference>
<dbReference type="SUPFAM" id="SSF55347">
    <property type="entry name" value="Glyceraldehyde-3-phosphate dehydrogenase-like, C-terminal domain"/>
    <property type="match status" value="1"/>
</dbReference>
<comment type="caution">
    <text evidence="2">The sequence shown here is derived from an EMBL/GenBank/DDBJ whole genome shotgun (WGS) entry which is preliminary data.</text>
</comment>
<gene>
    <name evidence="2" type="ORF">ACFOW7_19860</name>
</gene>
<sequence>MKALVIGQGSIGQRHARLLGELGLAVATVSGRAEVGPGRYRELSAALDDWQPDYVVVANDTADHASTLNSLAGFAGLVLVEKPLFAQVAPLPTGLRGFVGYNLRFHPLLRSLRQRLDGLRLISLTATVGQYLPNWRPGSDYRQGNSASRARGGGVLRDLSHELDYLLWLGGDWQAVAALGGRFSSLEIDSDDVFQLLLAGQRCPVVSARLDYLEHDVRRELAVLADGYSFLLDFVAGRLVSNGTVELCMTGRDDTYLAQHRALLAGEHAELCSLEQGLSVVRLIEAAETAARERRWVNNDG</sequence>
<reference evidence="3" key="1">
    <citation type="journal article" date="2019" name="Int. J. Syst. Evol. Microbiol.">
        <title>The Global Catalogue of Microorganisms (GCM) 10K type strain sequencing project: providing services to taxonomists for standard genome sequencing and annotation.</title>
        <authorList>
            <consortium name="The Broad Institute Genomics Platform"/>
            <consortium name="The Broad Institute Genome Sequencing Center for Infectious Disease"/>
            <person name="Wu L."/>
            <person name="Ma J."/>
        </authorList>
    </citation>
    <scope>NUCLEOTIDE SEQUENCE [LARGE SCALE GENOMIC DNA]</scope>
    <source>
        <strain evidence="3">LMG 29894</strain>
    </source>
</reference>
<dbReference type="SUPFAM" id="SSF51735">
    <property type="entry name" value="NAD(P)-binding Rossmann-fold domains"/>
    <property type="match status" value="1"/>
</dbReference>
<dbReference type="InterPro" id="IPR055170">
    <property type="entry name" value="GFO_IDH_MocA-like_dom"/>
</dbReference>
<evidence type="ECO:0000259" key="1">
    <source>
        <dbReference type="Pfam" id="PF22725"/>
    </source>
</evidence>
<dbReference type="Proteomes" id="UP001595791">
    <property type="component" value="Unassembled WGS sequence"/>
</dbReference>
<feature type="domain" description="GFO/IDH/MocA-like oxidoreductase" evidence="1">
    <location>
        <begin position="124"/>
        <end position="198"/>
    </location>
</feature>
<dbReference type="Gene3D" id="3.30.360.10">
    <property type="entry name" value="Dihydrodipicolinate Reductase, domain 2"/>
    <property type="match status" value="1"/>
</dbReference>
<dbReference type="InterPro" id="IPR036291">
    <property type="entry name" value="NAD(P)-bd_dom_sf"/>
</dbReference>
<organism evidence="2 3">
    <name type="scientific">Chitinimonas lacunae</name>
    <dbReference type="NCBI Taxonomy" id="1963018"/>
    <lineage>
        <taxon>Bacteria</taxon>
        <taxon>Pseudomonadati</taxon>
        <taxon>Pseudomonadota</taxon>
        <taxon>Betaproteobacteria</taxon>
        <taxon>Neisseriales</taxon>
        <taxon>Chitinibacteraceae</taxon>
        <taxon>Chitinimonas</taxon>
    </lineage>
</organism>
<dbReference type="Gene3D" id="3.40.50.720">
    <property type="entry name" value="NAD(P)-binding Rossmann-like Domain"/>
    <property type="match status" value="1"/>
</dbReference>
<evidence type="ECO:0000313" key="2">
    <source>
        <dbReference type="EMBL" id="MFC4161596.1"/>
    </source>
</evidence>
<protein>
    <submittedName>
        <fullName evidence="2">Gfo/Idh/MocA family protein</fullName>
    </submittedName>
</protein>